<dbReference type="InterPro" id="IPR032675">
    <property type="entry name" value="LRR_dom_sf"/>
</dbReference>
<reference evidence="3" key="1">
    <citation type="journal article" date="2010" name="Genome Biol.">
        <title>Genome sequence of the necrotrophic plant pathogen Pythium ultimum reveals original pathogenicity mechanisms and effector repertoire.</title>
        <authorList>
            <person name="Levesque C.A."/>
            <person name="Brouwer H."/>
            <person name="Cano L."/>
            <person name="Hamilton J.P."/>
            <person name="Holt C."/>
            <person name="Huitema E."/>
            <person name="Raffaele S."/>
            <person name="Robideau G.P."/>
            <person name="Thines M."/>
            <person name="Win J."/>
            <person name="Zerillo M.M."/>
            <person name="Beakes G.W."/>
            <person name="Boore J.L."/>
            <person name="Busam D."/>
            <person name="Dumas B."/>
            <person name="Ferriera S."/>
            <person name="Fuerstenberg S.I."/>
            <person name="Gachon C.M."/>
            <person name="Gaulin E."/>
            <person name="Govers F."/>
            <person name="Grenville-Briggs L."/>
            <person name="Horner N."/>
            <person name="Hostetler J."/>
            <person name="Jiang R.H."/>
            <person name="Johnson J."/>
            <person name="Krajaejun T."/>
            <person name="Lin H."/>
            <person name="Meijer H.J."/>
            <person name="Moore B."/>
            <person name="Morris P."/>
            <person name="Phuntmart V."/>
            <person name="Puiu D."/>
            <person name="Shetty J."/>
            <person name="Stajich J.E."/>
            <person name="Tripathy S."/>
            <person name="Wawra S."/>
            <person name="van West P."/>
            <person name="Whitty B.R."/>
            <person name="Coutinho P.M."/>
            <person name="Henrissat B."/>
            <person name="Martin F."/>
            <person name="Thomas P.D."/>
            <person name="Tyler B.M."/>
            <person name="De Vries R.P."/>
            <person name="Kamoun S."/>
            <person name="Yandell M."/>
            <person name="Tisserat N."/>
            <person name="Buell C.R."/>
        </authorList>
    </citation>
    <scope>NUCLEOTIDE SEQUENCE</scope>
    <source>
        <strain evidence="3">DAOM:BR144</strain>
    </source>
</reference>
<dbReference type="Proteomes" id="UP000019132">
    <property type="component" value="Unassembled WGS sequence"/>
</dbReference>
<evidence type="ECO:0000256" key="1">
    <source>
        <dbReference type="SAM" id="MobiDB-lite"/>
    </source>
</evidence>
<organism evidence="2 3">
    <name type="scientific">Globisporangium ultimum (strain ATCC 200006 / CBS 805.95 / DAOM BR144)</name>
    <name type="common">Pythium ultimum</name>
    <dbReference type="NCBI Taxonomy" id="431595"/>
    <lineage>
        <taxon>Eukaryota</taxon>
        <taxon>Sar</taxon>
        <taxon>Stramenopiles</taxon>
        <taxon>Oomycota</taxon>
        <taxon>Peronosporomycetes</taxon>
        <taxon>Pythiales</taxon>
        <taxon>Pythiaceae</taxon>
        <taxon>Globisporangium</taxon>
    </lineage>
</organism>
<dbReference type="VEuPathDB" id="FungiDB:PYU1_G006152"/>
<dbReference type="EMBL" id="GL376625">
    <property type="status" value="NOT_ANNOTATED_CDS"/>
    <property type="molecule type" value="Genomic_DNA"/>
</dbReference>
<evidence type="ECO:0000313" key="3">
    <source>
        <dbReference type="Proteomes" id="UP000019132"/>
    </source>
</evidence>
<feature type="region of interest" description="Disordered" evidence="1">
    <location>
        <begin position="142"/>
        <end position="162"/>
    </location>
</feature>
<keyword evidence="3" id="KW-1185">Reference proteome</keyword>
<sequence length="653" mass="74555">MHRIDELPLHVVLHVLSFALDDYTGVDGIAWKPNWGAHKCPQRLASVSSAWHVAMQSVVAFQRESTLSFTFSSSSSKKEDLVRQGNGKPVVNRKLEEERMPEVVRPSRLLAHSVVRFFSSIVSKLQTPYAYPWDEYGVETTGAPIDTPDAQERSAATKSVEDSELDPSLLNEIHRFSARLRKKSVAKLYELRLCGSGDLFATDDSCRPTLTTSASEKLQSSWMDAFAMCPALQRLDLSKMSLLSPHLPCILVAASAYCRDINVLIMPQQECVGYQRRNAKPVFDAFYYTLRNWHMSLHDPASFQIQHLQRGLRRLVMPKLFAYEFYDEHMTTIAQYCPKLEFVEGLRLAPIFQARGLSHHQVMASWITAWQAFCESCTHLREWNWFEIPFVDDFFAIFAAQPKPQLDTLTLPGNTTLWKRDYVFQEHQEPANCVCTSQGIISIFRACLNLVTLQVLFSDRHLMFGMDENPFLIDDAFLRKVVQACPKIERLRLTEVEARHGFEKTNAITEAGICALQGLENLLTVELSGVEFSADALFALAVRQPQKCSMPRRCISAKVGVRGVQKLEITTKFNAIVCDFVQLLLHQSALSELELLPRFRLELQIDTLNYQLPVNWSGPFRQRWIQLKRRLAEKSPHLQFSYDLISTRVTIQS</sequence>
<dbReference type="eggNOG" id="ENOG502SMU1">
    <property type="taxonomic scope" value="Eukaryota"/>
</dbReference>
<name>K3WMH2_GLOUD</name>
<dbReference type="SUPFAM" id="SSF52047">
    <property type="entry name" value="RNI-like"/>
    <property type="match status" value="1"/>
</dbReference>
<proteinExistence type="predicted"/>
<dbReference type="AlphaFoldDB" id="K3WMH2"/>
<dbReference type="HOGENOM" id="CLU_420101_0_0_1"/>
<dbReference type="EnsemblProtists" id="PYU1_T006164">
    <property type="protein sequence ID" value="PYU1_T006164"/>
    <property type="gene ID" value="PYU1_G006152"/>
</dbReference>
<reference evidence="3" key="2">
    <citation type="submission" date="2010-04" db="EMBL/GenBank/DDBJ databases">
        <authorList>
            <person name="Buell R."/>
            <person name="Hamilton J."/>
            <person name="Hostetler J."/>
        </authorList>
    </citation>
    <scope>NUCLEOTIDE SEQUENCE [LARGE SCALE GENOMIC DNA]</scope>
    <source>
        <strain evidence="3">DAOM:BR144</strain>
    </source>
</reference>
<dbReference type="STRING" id="431595.K3WMH2"/>
<evidence type="ECO:0000313" key="2">
    <source>
        <dbReference type="EnsemblProtists" id="PYU1_T006164"/>
    </source>
</evidence>
<protein>
    <submittedName>
        <fullName evidence="2">Uncharacterized protein</fullName>
    </submittedName>
</protein>
<accession>K3WMH2</accession>
<reference evidence="2" key="3">
    <citation type="submission" date="2015-02" db="UniProtKB">
        <authorList>
            <consortium name="EnsemblProtists"/>
        </authorList>
    </citation>
    <scope>IDENTIFICATION</scope>
    <source>
        <strain evidence="2">DAOM BR144</strain>
    </source>
</reference>
<dbReference type="Gene3D" id="3.80.10.10">
    <property type="entry name" value="Ribonuclease Inhibitor"/>
    <property type="match status" value="1"/>
</dbReference>
<dbReference type="InParanoid" id="K3WMH2"/>
<dbReference type="OMA" id="ITEAGIC"/>